<comment type="catalytic activity">
    <reaction evidence="6">
        <text>glycolate + A = glyoxylate + AH2</text>
        <dbReference type="Rhea" id="RHEA:21264"/>
        <dbReference type="ChEBI" id="CHEBI:13193"/>
        <dbReference type="ChEBI" id="CHEBI:17499"/>
        <dbReference type="ChEBI" id="CHEBI:29805"/>
        <dbReference type="ChEBI" id="CHEBI:36655"/>
        <dbReference type="EC" id="1.1.99.14"/>
    </reaction>
</comment>
<evidence type="ECO:0000313" key="9">
    <source>
        <dbReference type="EMBL" id="QTD51918.1"/>
    </source>
</evidence>
<keyword evidence="2 6" id="KW-0479">Metal-binding</keyword>
<proteinExistence type="predicted"/>
<keyword evidence="6" id="KW-0249">Electron transport</keyword>
<evidence type="ECO:0000256" key="1">
    <source>
        <dbReference type="ARBA" id="ARBA00022485"/>
    </source>
</evidence>
<dbReference type="EC" id="1.1.99.14" evidence="6"/>
<feature type="compositionally biased region" description="Basic and acidic residues" evidence="7">
    <location>
        <begin position="1"/>
        <end position="26"/>
    </location>
</feature>
<keyword evidence="3" id="KW-0677">Repeat</keyword>
<dbReference type="PROSITE" id="PS51379">
    <property type="entry name" value="4FE4S_FER_2"/>
    <property type="match status" value="2"/>
</dbReference>
<evidence type="ECO:0000256" key="3">
    <source>
        <dbReference type="ARBA" id="ARBA00022737"/>
    </source>
</evidence>
<comment type="cofactor">
    <cofactor evidence="6">
        <name>[4Fe-4S] cluster</name>
        <dbReference type="ChEBI" id="CHEBI:49883"/>
    </cofactor>
    <text evidence="6">Binds 2 [4Fe-4S] clusters.</text>
</comment>
<dbReference type="InterPro" id="IPR017900">
    <property type="entry name" value="4Fe4S_Fe_S_CS"/>
</dbReference>
<dbReference type="Pfam" id="PF02754">
    <property type="entry name" value="CCG"/>
    <property type="match status" value="2"/>
</dbReference>
<evidence type="ECO:0000256" key="2">
    <source>
        <dbReference type="ARBA" id="ARBA00022723"/>
    </source>
</evidence>
<keyword evidence="4 6" id="KW-0408">Iron</keyword>
<dbReference type="Gene3D" id="1.10.1060.10">
    <property type="entry name" value="Alpha-helical ferredoxin"/>
    <property type="match status" value="1"/>
</dbReference>
<dbReference type="AlphaFoldDB" id="A0A8A4TSA0"/>
<gene>
    <name evidence="9" type="ORF">J3U87_05550</name>
</gene>
<sequence>MSSNPEDIKPAEPVHESTRETPERETGAAFSGSDLYAGVPFEDVLQCVHCGLCLDACPTYRTLGAEQDSPRGRLYLMRGLWEGDLSADDAVTAPLSRCLDCRACETACPSGVPYGQLLEKTRGVLARHRKPGLGTRLFRDLPLDLLPAHTNRLIWFSRLMRLYRKLGLAALIARSPLSHLLPKRLVHAHRLLPNFSGRSFKKRHADKVFAPLHDRLPVRRVGLFTGCVMDVADNDIHEAVLHLLRVAGCEVVIPAGQTCCGALQVHAGTRAAPRALAKRNYAAFAEDSLSAVIVDAAGCGAQLKEYHHLFSDAPADTDPKWREGERWHRFGAMVCDILDFLAGIKGFVAANRWNDAPLRLIYDAPCHLVHAQRIDAGPRALLASLPGVELVVPSLANQCCGAAGIYNVQHRELAESVLEAKLDDLTRTLETQPEATVLVTANPGCLFQLRHGVAKRGLPLRVLHPAVLLTERLLPERA</sequence>
<dbReference type="InterPro" id="IPR009051">
    <property type="entry name" value="Helical_ferredxn"/>
</dbReference>
<reference evidence="9" key="1">
    <citation type="submission" date="2021-03" db="EMBL/GenBank/DDBJ databases">
        <title>Acanthopleuribacteraceae sp. M133.</title>
        <authorList>
            <person name="Wang G."/>
        </authorList>
    </citation>
    <scope>NUCLEOTIDE SEQUENCE</scope>
    <source>
        <strain evidence="9">M133</strain>
    </source>
</reference>
<evidence type="ECO:0000259" key="8">
    <source>
        <dbReference type="PROSITE" id="PS51379"/>
    </source>
</evidence>
<dbReference type="PIRSF" id="PIRSF000139">
    <property type="entry name" value="Glc_ox_4Fe-4S"/>
    <property type="match status" value="1"/>
</dbReference>
<dbReference type="GO" id="GO:0046872">
    <property type="term" value="F:metal ion binding"/>
    <property type="evidence" value="ECO:0007669"/>
    <property type="project" value="UniProtKB-UniRule"/>
</dbReference>
<dbReference type="RefSeq" id="WP_237382031.1">
    <property type="nucleotide sequence ID" value="NZ_CP071793.1"/>
</dbReference>
<organism evidence="9 10">
    <name type="scientific">Sulfidibacter corallicola</name>
    <dbReference type="NCBI Taxonomy" id="2818388"/>
    <lineage>
        <taxon>Bacteria</taxon>
        <taxon>Pseudomonadati</taxon>
        <taxon>Acidobacteriota</taxon>
        <taxon>Holophagae</taxon>
        <taxon>Acanthopleuribacterales</taxon>
        <taxon>Acanthopleuribacteraceae</taxon>
        <taxon>Sulfidibacter</taxon>
    </lineage>
</organism>
<dbReference type="KEGG" id="scor:J3U87_05550"/>
<dbReference type="InterPro" id="IPR012257">
    <property type="entry name" value="Glc_ox_4Fe-4S"/>
</dbReference>
<name>A0A8A4TSA0_SULCO</name>
<evidence type="ECO:0000313" key="10">
    <source>
        <dbReference type="Proteomes" id="UP000663929"/>
    </source>
</evidence>
<feature type="domain" description="4Fe-4S ferredoxin-type" evidence="8">
    <location>
        <begin position="88"/>
        <end position="120"/>
    </location>
</feature>
<comment type="catalytic activity">
    <reaction evidence="6">
        <text>(R)-lactate + A = pyruvate + AH2</text>
        <dbReference type="Rhea" id="RHEA:15089"/>
        <dbReference type="ChEBI" id="CHEBI:13193"/>
        <dbReference type="ChEBI" id="CHEBI:15361"/>
        <dbReference type="ChEBI" id="CHEBI:16004"/>
        <dbReference type="ChEBI" id="CHEBI:17499"/>
    </reaction>
</comment>
<feature type="region of interest" description="Disordered" evidence="7">
    <location>
        <begin position="1"/>
        <end position="29"/>
    </location>
</feature>
<evidence type="ECO:0000256" key="6">
    <source>
        <dbReference type="PIRNR" id="PIRNR000139"/>
    </source>
</evidence>
<keyword evidence="1 6" id="KW-0004">4Fe-4S</keyword>
<dbReference type="GO" id="GO:0051539">
    <property type="term" value="F:4 iron, 4 sulfur cluster binding"/>
    <property type="evidence" value="ECO:0007669"/>
    <property type="project" value="UniProtKB-UniRule"/>
</dbReference>
<keyword evidence="5 6" id="KW-0411">Iron-sulfur</keyword>
<keyword evidence="10" id="KW-1185">Reference proteome</keyword>
<dbReference type="PANTHER" id="PTHR32479">
    <property type="entry name" value="GLYCOLATE OXIDASE IRON-SULFUR SUBUNIT"/>
    <property type="match status" value="1"/>
</dbReference>
<feature type="domain" description="4Fe-4S ferredoxin-type" evidence="8">
    <location>
        <begin position="38"/>
        <end position="68"/>
    </location>
</feature>
<dbReference type="EMBL" id="CP071793">
    <property type="protein sequence ID" value="QTD51918.1"/>
    <property type="molecule type" value="Genomic_DNA"/>
</dbReference>
<accession>A0A8A4TSA0</accession>
<dbReference type="PANTHER" id="PTHR32479:SF17">
    <property type="entry name" value="GLYCOLATE OXIDASE IRON-SULFUR SUBUNIT"/>
    <property type="match status" value="1"/>
</dbReference>
<comment type="function">
    <text evidence="6">Component of a complex that catalyzes the oxidation of glycolate to glyoxylate.</text>
</comment>
<keyword evidence="6" id="KW-0813">Transport</keyword>
<dbReference type="InterPro" id="IPR004017">
    <property type="entry name" value="Cys_rich_dom"/>
</dbReference>
<dbReference type="SUPFAM" id="SSF46548">
    <property type="entry name" value="alpha-helical ferredoxin"/>
    <property type="match status" value="1"/>
</dbReference>
<dbReference type="Proteomes" id="UP000663929">
    <property type="component" value="Chromosome"/>
</dbReference>
<evidence type="ECO:0000256" key="5">
    <source>
        <dbReference type="ARBA" id="ARBA00023014"/>
    </source>
</evidence>
<dbReference type="PROSITE" id="PS00198">
    <property type="entry name" value="4FE4S_FER_1"/>
    <property type="match status" value="2"/>
</dbReference>
<dbReference type="GO" id="GO:0019154">
    <property type="term" value="F:glycolate dehydrogenase activity"/>
    <property type="evidence" value="ECO:0007669"/>
    <property type="project" value="UniProtKB-EC"/>
</dbReference>
<dbReference type="InterPro" id="IPR017896">
    <property type="entry name" value="4Fe4S_Fe-S-bd"/>
</dbReference>
<evidence type="ECO:0000256" key="4">
    <source>
        <dbReference type="ARBA" id="ARBA00023004"/>
    </source>
</evidence>
<dbReference type="Pfam" id="PF13183">
    <property type="entry name" value="Fer4_8"/>
    <property type="match status" value="1"/>
</dbReference>
<protein>
    <recommendedName>
        <fullName evidence="6">Glycolate oxidase iron-sulfur subunit</fullName>
        <ecNumber evidence="6">1.1.99.14</ecNumber>
    </recommendedName>
</protein>
<evidence type="ECO:0000256" key="7">
    <source>
        <dbReference type="SAM" id="MobiDB-lite"/>
    </source>
</evidence>